<keyword evidence="5" id="KW-1185">Reference proteome</keyword>
<dbReference type="PANTHER" id="PTHR11414">
    <property type="entry name" value="CYSTATIN FAMILY MEMBER"/>
    <property type="match status" value="1"/>
</dbReference>
<comment type="similarity">
    <text evidence="1">Belongs to the cystatin family.</text>
</comment>
<dbReference type="InterPro" id="IPR046350">
    <property type="entry name" value="Cystatin_sf"/>
</dbReference>
<dbReference type="PANTHER" id="PTHR11414:SF21">
    <property type="entry name" value="CYSTATIN 14A, TANDEM DUPLICATE 1-RELATED"/>
    <property type="match status" value="1"/>
</dbReference>
<gene>
    <name evidence="4" type="ORF">ODALV1_LOCUS15751</name>
</gene>
<name>A0ABP1QVU4_9HEXA</name>
<dbReference type="Gene3D" id="3.10.450.10">
    <property type="match status" value="1"/>
</dbReference>
<comment type="caution">
    <text evidence="4">The sequence shown here is derived from an EMBL/GenBank/DDBJ whole genome shotgun (WGS) entry which is preliminary data.</text>
</comment>
<proteinExistence type="inferred from homology"/>
<reference evidence="4 5" key="1">
    <citation type="submission" date="2024-08" db="EMBL/GenBank/DDBJ databases">
        <authorList>
            <person name="Cucini C."/>
            <person name="Frati F."/>
        </authorList>
    </citation>
    <scope>NUCLEOTIDE SEQUENCE [LARGE SCALE GENOMIC DNA]</scope>
</reference>
<evidence type="ECO:0000256" key="2">
    <source>
        <dbReference type="ARBA" id="ARBA00022690"/>
    </source>
</evidence>
<evidence type="ECO:0000256" key="3">
    <source>
        <dbReference type="ARBA" id="ARBA00022704"/>
    </source>
</evidence>
<evidence type="ECO:0008006" key="6">
    <source>
        <dbReference type="Google" id="ProtNLM"/>
    </source>
</evidence>
<evidence type="ECO:0000313" key="5">
    <source>
        <dbReference type="Proteomes" id="UP001642540"/>
    </source>
</evidence>
<evidence type="ECO:0000313" key="4">
    <source>
        <dbReference type="EMBL" id="CAL8112719.1"/>
    </source>
</evidence>
<evidence type="ECO:0000256" key="1">
    <source>
        <dbReference type="ARBA" id="ARBA00009403"/>
    </source>
</evidence>
<keyword evidence="3" id="KW-0789">Thiol protease inhibitor</keyword>
<keyword evidence="2" id="KW-0646">Protease inhibitor</keyword>
<dbReference type="Proteomes" id="UP001642540">
    <property type="component" value="Unassembled WGS sequence"/>
</dbReference>
<sequence>MAMRVGGISDSEKDPTDEVQQLIESLGSEIKSQVLATYNGSDGVTKELEEHFKSANLTALGHKTQVVAGTNYFVRTKIGDYIFHVRIYRDLKQNASVSRVTGPKKESDPIEYF</sequence>
<dbReference type="InterPro" id="IPR001713">
    <property type="entry name" value="Prot_inh_stefin"/>
</dbReference>
<dbReference type="EMBL" id="CAXLJM020000049">
    <property type="protein sequence ID" value="CAL8112719.1"/>
    <property type="molecule type" value="Genomic_DNA"/>
</dbReference>
<dbReference type="SUPFAM" id="SSF54403">
    <property type="entry name" value="Cystatin/monellin"/>
    <property type="match status" value="1"/>
</dbReference>
<accession>A0ABP1QVU4</accession>
<protein>
    <recommendedName>
        <fullName evidence="6">Cystatin domain-containing protein</fullName>
    </recommendedName>
</protein>
<organism evidence="4 5">
    <name type="scientific">Orchesella dallaii</name>
    <dbReference type="NCBI Taxonomy" id="48710"/>
    <lineage>
        <taxon>Eukaryota</taxon>
        <taxon>Metazoa</taxon>
        <taxon>Ecdysozoa</taxon>
        <taxon>Arthropoda</taxon>
        <taxon>Hexapoda</taxon>
        <taxon>Collembola</taxon>
        <taxon>Entomobryomorpha</taxon>
        <taxon>Entomobryoidea</taxon>
        <taxon>Orchesellidae</taxon>
        <taxon>Orchesellinae</taxon>
        <taxon>Orchesella</taxon>
    </lineage>
</organism>